<accession>A0A1M5UZB2</accession>
<organism evidence="8 9">
    <name type="scientific">Sporanaerobacter acetigenes DSM 13106</name>
    <dbReference type="NCBI Taxonomy" id="1123281"/>
    <lineage>
        <taxon>Bacteria</taxon>
        <taxon>Bacillati</taxon>
        <taxon>Bacillota</taxon>
        <taxon>Tissierellia</taxon>
        <taxon>Tissierellales</taxon>
        <taxon>Sporanaerobacteraceae</taxon>
        <taxon>Sporanaerobacter</taxon>
    </lineage>
</organism>
<feature type="domain" description="ABC3 transporter permease C-terminal" evidence="7">
    <location>
        <begin position="11"/>
        <end position="113"/>
    </location>
</feature>
<sequence>KNLELLSIIYPIILVLSLIIAVVLPYLLILRRSEELAIMRILGVKEVEVKRYVFTENLTLIIIGEVIAIAVISAVTFKSGVYPIWKYLFVIVGYLLASIIGVLASLKNVLYKKPLEMLQVKE</sequence>
<dbReference type="AlphaFoldDB" id="A0A1M5UZB2"/>
<dbReference type="InterPro" id="IPR003838">
    <property type="entry name" value="ABC3_permease_C"/>
</dbReference>
<evidence type="ECO:0000256" key="2">
    <source>
        <dbReference type="ARBA" id="ARBA00022475"/>
    </source>
</evidence>
<keyword evidence="3 6" id="KW-0812">Transmembrane</keyword>
<evidence type="ECO:0000256" key="1">
    <source>
        <dbReference type="ARBA" id="ARBA00004651"/>
    </source>
</evidence>
<dbReference type="Pfam" id="PF02687">
    <property type="entry name" value="FtsX"/>
    <property type="match status" value="1"/>
</dbReference>
<comment type="subcellular location">
    <subcellularLocation>
        <location evidence="1">Cell membrane</location>
        <topology evidence="1">Multi-pass membrane protein</topology>
    </subcellularLocation>
</comment>
<evidence type="ECO:0000259" key="7">
    <source>
        <dbReference type="Pfam" id="PF02687"/>
    </source>
</evidence>
<feature type="transmembrane region" description="Helical" evidence="6">
    <location>
        <begin position="84"/>
        <end position="106"/>
    </location>
</feature>
<gene>
    <name evidence="8" type="ORF">SAMN02745180_00829</name>
</gene>
<dbReference type="GO" id="GO:0005886">
    <property type="term" value="C:plasma membrane"/>
    <property type="evidence" value="ECO:0007669"/>
    <property type="project" value="UniProtKB-SubCell"/>
</dbReference>
<feature type="transmembrane region" description="Helical" evidence="6">
    <location>
        <begin position="58"/>
        <end position="78"/>
    </location>
</feature>
<keyword evidence="9" id="KW-1185">Reference proteome</keyword>
<protein>
    <submittedName>
        <fullName evidence="8">FtsX-like permease family protein</fullName>
    </submittedName>
</protein>
<reference evidence="8 9" key="1">
    <citation type="submission" date="2016-11" db="EMBL/GenBank/DDBJ databases">
        <authorList>
            <person name="Jaros S."/>
            <person name="Januszkiewicz K."/>
            <person name="Wedrychowicz H."/>
        </authorList>
    </citation>
    <scope>NUCLEOTIDE SEQUENCE [LARGE SCALE GENOMIC DNA]</scope>
    <source>
        <strain evidence="8 9">DSM 13106</strain>
    </source>
</reference>
<proteinExistence type="predicted"/>
<evidence type="ECO:0000256" key="5">
    <source>
        <dbReference type="ARBA" id="ARBA00023136"/>
    </source>
</evidence>
<dbReference type="Proteomes" id="UP000184389">
    <property type="component" value="Unassembled WGS sequence"/>
</dbReference>
<keyword evidence="2" id="KW-1003">Cell membrane</keyword>
<evidence type="ECO:0000313" key="9">
    <source>
        <dbReference type="Proteomes" id="UP000184389"/>
    </source>
</evidence>
<name>A0A1M5UZB2_9FIRM</name>
<evidence type="ECO:0000313" key="8">
    <source>
        <dbReference type="EMBL" id="SHH68345.1"/>
    </source>
</evidence>
<feature type="non-terminal residue" evidence="8">
    <location>
        <position position="1"/>
    </location>
</feature>
<evidence type="ECO:0000256" key="4">
    <source>
        <dbReference type="ARBA" id="ARBA00022989"/>
    </source>
</evidence>
<evidence type="ECO:0000256" key="3">
    <source>
        <dbReference type="ARBA" id="ARBA00022692"/>
    </source>
</evidence>
<evidence type="ECO:0000256" key="6">
    <source>
        <dbReference type="SAM" id="Phobius"/>
    </source>
</evidence>
<keyword evidence="4 6" id="KW-1133">Transmembrane helix</keyword>
<feature type="transmembrane region" description="Helical" evidence="6">
    <location>
        <begin position="6"/>
        <end position="30"/>
    </location>
</feature>
<dbReference type="EMBL" id="FQXR01000003">
    <property type="protein sequence ID" value="SHH68345.1"/>
    <property type="molecule type" value="Genomic_DNA"/>
</dbReference>
<keyword evidence="5 6" id="KW-0472">Membrane</keyword>